<accession>X1PHW6</accession>
<evidence type="ECO:0000313" key="1">
    <source>
        <dbReference type="EMBL" id="GAI55897.1"/>
    </source>
</evidence>
<feature type="non-terminal residue" evidence="1">
    <location>
        <position position="1"/>
    </location>
</feature>
<sequence length="149" mass="15703">DPALSSQYPLRSANGIGSNTFANTTDPSAVVVNFSISPLVSIGNIISIGDLLYIKSGSVVTLIGKVTDKLEDIANGENYLVVDTTITNSAGNVIGNLPPETPVYYFFIKNGTAESHGLLGHYAVFTLTNGNTSAVELFAIESEVMKSFP</sequence>
<reference evidence="1" key="1">
    <citation type="journal article" date="2014" name="Front. Microbiol.">
        <title>High frequency of phylogenetically diverse reductive dehalogenase-homologous genes in deep subseafloor sedimentary metagenomes.</title>
        <authorList>
            <person name="Kawai M."/>
            <person name="Futagami T."/>
            <person name="Toyoda A."/>
            <person name="Takaki Y."/>
            <person name="Nishi S."/>
            <person name="Hori S."/>
            <person name="Arai W."/>
            <person name="Tsubouchi T."/>
            <person name="Morono Y."/>
            <person name="Uchiyama I."/>
            <person name="Ito T."/>
            <person name="Fujiyama A."/>
            <person name="Inagaki F."/>
            <person name="Takami H."/>
        </authorList>
    </citation>
    <scope>NUCLEOTIDE SEQUENCE</scope>
    <source>
        <strain evidence="1">Expedition CK06-06</strain>
    </source>
</reference>
<dbReference type="AlphaFoldDB" id="X1PHW6"/>
<organism evidence="1">
    <name type="scientific">marine sediment metagenome</name>
    <dbReference type="NCBI Taxonomy" id="412755"/>
    <lineage>
        <taxon>unclassified sequences</taxon>
        <taxon>metagenomes</taxon>
        <taxon>ecological metagenomes</taxon>
    </lineage>
</organism>
<name>X1PHW6_9ZZZZ</name>
<protein>
    <submittedName>
        <fullName evidence="1">Uncharacterized protein</fullName>
    </submittedName>
</protein>
<dbReference type="EMBL" id="BARV01040635">
    <property type="protein sequence ID" value="GAI55897.1"/>
    <property type="molecule type" value="Genomic_DNA"/>
</dbReference>
<proteinExistence type="predicted"/>
<comment type="caution">
    <text evidence="1">The sequence shown here is derived from an EMBL/GenBank/DDBJ whole genome shotgun (WGS) entry which is preliminary data.</text>
</comment>
<gene>
    <name evidence="1" type="ORF">S06H3_61847</name>
</gene>